<dbReference type="AlphaFoldDB" id="A0AAV6UG82"/>
<name>A0AAV6UG82_9ARAC</name>
<protein>
    <recommendedName>
        <fullName evidence="4">CUB domain-containing protein</fullName>
    </recommendedName>
</protein>
<reference evidence="2 3" key="1">
    <citation type="journal article" date="2022" name="Nat. Ecol. Evol.">
        <title>A masculinizing supergene underlies an exaggerated male reproductive morph in a spider.</title>
        <authorList>
            <person name="Hendrickx F."/>
            <person name="De Corte Z."/>
            <person name="Sonet G."/>
            <person name="Van Belleghem S.M."/>
            <person name="Kostlbacher S."/>
            <person name="Vangestel C."/>
        </authorList>
    </citation>
    <scope>NUCLEOTIDE SEQUENCE [LARGE SCALE GENOMIC DNA]</scope>
    <source>
        <strain evidence="2">W744_W776</strain>
    </source>
</reference>
<keyword evidence="1" id="KW-1133">Transmembrane helix</keyword>
<dbReference type="Gene3D" id="2.60.120.290">
    <property type="entry name" value="Spermadhesin, CUB domain"/>
    <property type="match status" value="1"/>
</dbReference>
<evidence type="ECO:0000313" key="3">
    <source>
        <dbReference type="Proteomes" id="UP000827092"/>
    </source>
</evidence>
<evidence type="ECO:0008006" key="4">
    <source>
        <dbReference type="Google" id="ProtNLM"/>
    </source>
</evidence>
<dbReference type="Proteomes" id="UP000827092">
    <property type="component" value="Unassembled WGS sequence"/>
</dbReference>
<gene>
    <name evidence="2" type="ORF">JTE90_018090</name>
</gene>
<dbReference type="EMBL" id="JAFNEN010000434">
    <property type="protein sequence ID" value="KAG8183044.1"/>
    <property type="molecule type" value="Genomic_DNA"/>
</dbReference>
<evidence type="ECO:0000256" key="1">
    <source>
        <dbReference type="SAM" id="Phobius"/>
    </source>
</evidence>
<accession>A0AAV6UG82</accession>
<sequence length="615" mass="71044">MYFLSTLRTLAIGVYFIVVFHGISGKSKETSEKKDDCKFYSEARNLTFLIPSEQACDGFVYTISCTKNSSIISISTEADSYIDKSGDESIGVTFKENTTLDTGSKSLKDTMHWSITPQNATNELFYFSRTSKLQVDITVKGDWSKFPLKIVSDEVDFVGYEKESKDAAGEVEPWEMIKGRNYRPNSVFLFRINGHEVNSIDITLENLDIDEAIGEYLLIGQGSDPFEGPPPHFISNQLPKTKYKIFHEDAYIVFVTSATRSNRTGFKIKWKHDGSKPPDEDEFERLKHDDVLQSVQVCIYNKSAALAEFNKTDPFLKFRKDISEIASTYLSNENNPQTEYRNITFSQVEIFRVSDVIREDEEDENAKRGGFYVMVKIRGPEKGTAAFKWNELQQIIHKYYDTTNHSADTNEYKISRCPTPRVSDKWNNIGFYVIIPVLCSLFFGVWAFRHSRFANVFSMKEKGSAIQLKKSQNLKDFHVENVYETNTAATYTIPQIQVDDDSDVEIYNKNQFRNPMHELKNIRKQSIQITNIEDNCIAHSLMLLEIRHRSSYSEIHKNSQKPDARIKEHKEQVGSFSREKPMRLSKVMKKAESNCKELTSYKMCKRMKWNIFMIQ</sequence>
<feature type="transmembrane region" description="Helical" evidence="1">
    <location>
        <begin position="429"/>
        <end position="448"/>
    </location>
</feature>
<keyword evidence="1" id="KW-0812">Transmembrane</keyword>
<dbReference type="InterPro" id="IPR035914">
    <property type="entry name" value="Sperma_CUB_dom_sf"/>
</dbReference>
<keyword evidence="1" id="KW-0472">Membrane</keyword>
<comment type="caution">
    <text evidence="2">The sequence shown here is derived from an EMBL/GenBank/DDBJ whole genome shotgun (WGS) entry which is preliminary data.</text>
</comment>
<proteinExistence type="predicted"/>
<keyword evidence="3" id="KW-1185">Reference proteome</keyword>
<organism evidence="2 3">
    <name type="scientific">Oedothorax gibbosus</name>
    <dbReference type="NCBI Taxonomy" id="931172"/>
    <lineage>
        <taxon>Eukaryota</taxon>
        <taxon>Metazoa</taxon>
        <taxon>Ecdysozoa</taxon>
        <taxon>Arthropoda</taxon>
        <taxon>Chelicerata</taxon>
        <taxon>Arachnida</taxon>
        <taxon>Araneae</taxon>
        <taxon>Araneomorphae</taxon>
        <taxon>Entelegynae</taxon>
        <taxon>Araneoidea</taxon>
        <taxon>Linyphiidae</taxon>
        <taxon>Erigoninae</taxon>
        <taxon>Oedothorax</taxon>
    </lineage>
</organism>
<evidence type="ECO:0000313" key="2">
    <source>
        <dbReference type="EMBL" id="KAG8183044.1"/>
    </source>
</evidence>